<protein>
    <recommendedName>
        <fullName evidence="5">NR LBD domain-containing protein</fullName>
    </recommendedName>
</protein>
<name>E3MDP1_CAERE</name>
<dbReference type="SUPFAM" id="SSF53474">
    <property type="entry name" value="alpha/beta-Hydrolases"/>
    <property type="match status" value="1"/>
</dbReference>
<evidence type="ECO:0000256" key="1">
    <source>
        <dbReference type="ARBA" id="ARBA00023015"/>
    </source>
</evidence>
<feature type="chain" id="PRO_5003176899" description="NR LBD domain-containing protein" evidence="4">
    <location>
        <begin position="18"/>
        <end position="625"/>
    </location>
</feature>
<feature type="domain" description="NR LBD" evidence="5">
    <location>
        <begin position="378"/>
        <end position="625"/>
    </location>
</feature>
<dbReference type="Gene3D" id="3.40.50.1820">
    <property type="entry name" value="alpha/beta hydrolase"/>
    <property type="match status" value="1"/>
</dbReference>
<feature type="signal peptide" evidence="4">
    <location>
        <begin position="1"/>
        <end position="17"/>
    </location>
</feature>
<dbReference type="AlphaFoldDB" id="E3MDP1"/>
<dbReference type="Pfam" id="PF01738">
    <property type="entry name" value="DLH"/>
    <property type="match status" value="1"/>
</dbReference>
<dbReference type="OrthoDB" id="17560at2759"/>
<dbReference type="PROSITE" id="PS51843">
    <property type="entry name" value="NR_LBD"/>
    <property type="match status" value="1"/>
</dbReference>
<dbReference type="InterPro" id="IPR000536">
    <property type="entry name" value="Nucl_hrmn_rcpt_lig-bd"/>
</dbReference>
<evidence type="ECO:0000313" key="6">
    <source>
        <dbReference type="EMBL" id="EFO99248.1"/>
    </source>
</evidence>
<gene>
    <name evidence="6" type="ORF">CRE_17941</name>
</gene>
<organism evidence="7">
    <name type="scientific">Caenorhabditis remanei</name>
    <name type="common">Caenorhabditis vulgaris</name>
    <dbReference type="NCBI Taxonomy" id="31234"/>
    <lineage>
        <taxon>Eukaryota</taxon>
        <taxon>Metazoa</taxon>
        <taxon>Ecdysozoa</taxon>
        <taxon>Nematoda</taxon>
        <taxon>Chromadorea</taxon>
        <taxon>Rhabditida</taxon>
        <taxon>Rhabditina</taxon>
        <taxon>Rhabditomorpha</taxon>
        <taxon>Rhabditoidea</taxon>
        <taxon>Rhabditidae</taxon>
        <taxon>Peloderinae</taxon>
        <taxon>Caenorhabditis</taxon>
    </lineage>
</organism>
<dbReference type="InterPro" id="IPR050261">
    <property type="entry name" value="FrsA_esterase"/>
</dbReference>
<keyword evidence="4" id="KW-0732">Signal</keyword>
<dbReference type="STRING" id="31234.E3MDP1"/>
<dbReference type="SUPFAM" id="SSF48508">
    <property type="entry name" value="Nuclear receptor ligand-binding domain"/>
    <property type="match status" value="1"/>
</dbReference>
<evidence type="ECO:0000256" key="3">
    <source>
        <dbReference type="ARBA" id="ARBA00023170"/>
    </source>
</evidence>
<evidence type="ECO:0000256" key="4">
    <source>
        <dbReference type="SAM" id="SignalP"/>
    </source>
</evidence>
<dbReference type="eggNOG" id="ENOG502SB8C">
    <property type="taxonomic scope" value="Eukaryota"/>
</dbReference>
<dbReference type="GO" id="GO:0016787">
    <property type="term" value="F:hydrolase activity"/>
    <property type="evidence" value="ECO:0007669"/>
    <property type="project" value="InterPro"/>
</dbReference>
<dbReference type="EMBL" id="DS268437">
    <property type="protein sequence ID" value="EFO99248.1"/>
    <property type="molecule type" value="Genomic_DNA"/>
</dbReference>
<dbReference type="PANTHER" id="PTHR22946:SF11">
    <property type="entry name" value="DIENELACTONE HYDROLASE DOMAIN-CONTAINING PROTEIN"/>
    <property type="match status" value="1"/>
</dbReference>
<keyword evidence="7" id="KW-1185">Reference proteome</keyword>
<dbReference type="Gene3D" id="1.10.565.10">
    <property type="entry name" value="Retinoid X Receptor"/>
    <property type="match status" value="1"/>
</dbReference>
<evidence type="ECO:0000313" key="7">
    <source>
        <dbReference type="Proteomes" id="UP000008281"/>
    </source>
</evidence>
<dbReference type="PANTHER" id="PTHR22946">
    <property type="entry name" value="DIENELACTONE HYDROLASE DOMAIN-CONTAINING PROTEIN-RELATED"/>
    <property type="match status" value="1"/>
</dbReference>
<dbReference type="InterPro" id="IPR035500">
    <property type="entry name" value="NHR-like_dom_sf"/>
</dbReference>
<dbReference type="InParanoid" id="E3MDP1"/>
<sequence>MLKKLWILVFLAVSCQATFPFFNPITERLVEYKDAQNTVQQGFLAYPTFSSPLKKRPAVIVFHAFTGRTEFDNGKARDLAKVTRLRGIRCRHLWKGKSRSRCSWKLCDNGTVVGKPVSMDTKRALQKFYYRTTILRNRIMSSWNYVKALPFVDTNRIGSIGFCFGGLCTLDLARFNVGLKAAVSFHGTLTDYPGNGTTIDASVQAHHGDEDPHTTNADADAFLVEMRRRNGDWDFTRYAHALHAFTLPGVENWGIPGAKFDPIASNRSWSAMEAFLAEKLLCSPPNKLYAGSISSPGSAPFDVVLSGRLISIYKLKIKPTHTLRKEKVCCSACNSYYRRNSKLLIPQCTDDRSHKILQNSRYQKCLEAGIRKKVPIDFMENLVEQDRIRKTIFENSYAKNGKRLLLEDILFKNFNNYTQRLGKIRLSNWIAVSQLTSIDFLSNLYFYQQLVPSDQIQFIKATRFRFFFLSLAMKCYEEGKRELEYPDGSDIFPNNILRRSPFIEAEHLQKIRTTLIEKLAELKIKQEEFLRLMVLLSCTTALALSDHLSIIGKSIIEDAKTEISSLLMKHSEQQYGVAARIRYVELLSVQSVVDWTHKSMDNVQCLYDLKRTDNKKLEGYLYKFE</sequence>
<evidence type="ECO:0000256" key="2">
    <source>
        <dbReference type="ARBA" id="ARBA00023163"/>
    </source>
</evidence>
<keyword evidence="2" id="KW-0804">Transcription</keyword>
<keyword evidence="1" id="KW-0805">Transcription regulation</keyword>
<dbReference type="Pfam" id="PF00104">
    <property type="entry name" value="Hormone_recep"/>
    <property type="match status" value="1"/>
</dbReference>
<dbReference type="SMART" id="SM00430">
    <property type="entry name" value="HOLI"/>
    <property type="match status" value="1"/>
</dbReference>
<dbReference type="InterPro" id="IPR029058">
    <property type="entry name" value="AB_hydrolase_fold"/>
</dbReference>
<dbReference type="InterPro" id="IPR002925">
    <property type="entry name" value="Dienelactn_hydro"/>
</dbReference>
<dbReference type="HOGENOM" id="CLU_437583_0_0_1"/>
<dbReference type="PROSITE" id="PS51257">
    <property type="entry name" value="PROKAR_LIPOPROTEIN"/>
    <property type="match status" value="1"/>
</dbReference>
<proteinExistence type="predicted"/>
<keyword evidence="3" id="KW-0675">Receptor</keyword>
<evidence type="ECO:0000259" key="5">
    <source>
        <dbReference type="PROSITE" id="PS51843"/>
    </source>
</evidence>
<reference evidence="6" key="1">
    <citation type="submission" date="2007-07" db="EMBL/GenBank/DDBJ databases">
        <title>PCAP assembly of the Caenorhabditis remanei genome.</title>
        <authorList>
            <consortium name="The Caenorhabditis remanei Sequencing Consortium"/>
            <person name="Wilson R.K."/>
        </authorList>
    </citation>
    <scope>NUCLEOTIDE SEQUENCE [LARGE SCALE GENOMIC DNA]</scope>
    <source>
        <strain evidence="6">PB4641</strain>
    </source>
</reference>
<dbReference type="Proteomes" id="UP000008281">
    <property type="component" value="Unassembled WGS sequence"/>
</dbReference>
<accession>E3MDP1</accession>